<evidence type="ECO:0000313" key="3">
    <source>
        <dbReference type="Proteomes" id="UP000296049"/>
    </source>
</evidence>
<proteinExistence type="predicted"/>
<accession>R0JRM2</accession>
<keyword evidence="3" id="KW-1185">Reference proteome</keyword>
<gene>
    <name evidence="2" type="ORF">Anapl_03366</name>
</gene>
<reference evidence="3" key="1">
    <citation type="journal article" date="2013" name="Nat. Genet.">
        <title>The duck genome and transcriptome provide insight into an avian influenza virus reservoir species.</title>
        <authorList>
            <person name="Huang Y."/>
            <person name="Li Y."/>
            <person name="Burt D.W."/>
            <person name="Chen H."/>
            <person name="Zhang Y."/>
            <person name="Qian W."/>
            <person name="Kim H."/>
            <person name="Gan S."/>
            <person name="Zhao Y."/>
            <person name="Li J."/>
            <person name="Yi K."/>
            <person name="Feng H."/>
            <person name="Zhu P."/>
            <person name="Li B."/>
            <person name="Liu Q."/>
            <person name="Fairley S."/>
            <person name="Magor K.E."/>
            <person name="Du Z."/>
            <person name="Hu X."/>
            <person name="Goodman L."/>
            <person name="Tafer H."/>
            <person name="Vignal A."/>
            <person name="Lee T."/>
            <person name="Kim K.W."/>
            <person name="Sheng Z."/>
            <person name="An Y."/>
            <person name="Searle S."/>
            <person name="Herrero J."/>
            <person name="Groenen M.A."/>
            <person name="Crooijmans R.P."/>
            <person name="Faraut T."/>
            <person name="Cai Q."/>
            <person name="Webster R.G."/>
            <person name="Aldridge J.R."/>
            <person name="Warren W.C."/>
            <person name="Bartschat S."/>
            <person name="Kehr S."/>
            <person name="Marz M."/>
            <person name="Stadler P.F."/>
            <person name="Smith J."/>
            <person name="Kraus R.H."/>
            <person name="Zhao Y."/>
            <person name="Ren L."/>
            <person name="Fei J."/>
            <person name="Morisson M."/>
            <person name="Kaiser P."/>
            <person name="Griffin D.K."/>
            <person name="Rao M."/>
            <person name="Pitel F."/>
            <person name="Wang J."/>
            <person name="Li N."/>
        </authorList>
    </citation>
    <scope>NUCLEOTIDE SEQUENCE [LARGE SCALE GENOMIC DNA]</scope>
</reference>
<dbReference type="AlphaFoldDB" id="R0JRM2"/>
<feature type="compositionally biased region" description="Low complexity" evidence="1">
    <location>
        <begin position="31"/>
        <end position="45"/>
    </location>
</feature>
<feature type="region of interest" description="Disordered" evidence="1">
    <location>
        <begin position="1"/>
        <end position="45"/>
    </location>
</feature>
<organism evidence="2 3">
    <name type="scientific">Anas platyrhynchos</name>
    <name type="common">Mallard</name>
    <name type="synonym">Anas boschas</name>
    <dbReference type="NCBI Taxonomy" id="8839"/>
    <lineage>
        <taxon>Eukaryota</taxon>
        <taxon>Metazoa</taxon>
        <taxon>Chordata</taxon>
        <taxon>Craniata</taxon>
        <taxon>Vertebrata</taxon>
        <taxon>Euteleostomi</taxon>
        <taxon>Archelosauria</taxon>
        <taxon>Archosauria</taxon>
        <taxon>Dinosauria</taxon>
        <taxon>Saurischia</taxon>
        <taxon>Theropoda</taxon>
        <taxon>Coelurosauria</taxon>
        <taxon>Aves</taxon>
        <taxon>Neognathae</taxon>
        <taxon>Galloanserae</taxon>
        <taxon>Anseriformes</taxon>
        <taxon>Anatidae</taxon>
        <taxon>Anatinae</taxon>
        <taxon>Anas</taxon>
    </lineage>
</organism>
<protein>
    <submittedName>
        <fullName evidence="2">Uncharacterized protein</fullName>
    </submittedName>
</protein>
<dbReference type="EMBL" id="KB743246">
    <property type="protein sequence ID" value="EOB00051.1"/>
    <property type="molecule type" value="Genomic_DNA"/>
</dbReference>
<evidence type="ECO:0000256" key="1">
    <source>
        <dbReference type="SAM" id="MobiDB-lite"/>
    </source>
</evidence>
<name>R0JRM2_ANAPL</name>
<evidence type="ECO:0000313" key="2">
    <source>
        <dbReference type="EMBL" id="EOB00051.1"/>
    </source>
</evidence>
<sequence length="297" mass="31700">MLWQSRDPTFPPSPAVRQQLRQDGGQRRRSSLPSPGARAPAPAPAAAFTQPLPCASAGRAGCGRADTRWLPARRLAPRVLLVGSFAQTSGWQQNAESSLIAPRIAMRRCLPGSLLAAGSEPVLGFKVKCYSGNIISLSPCRGSRDCADPRWPARSVMQLANSSRPGCLPMRPCPQSILSEGCWWRAPPCARPGFIAGEQCPFTLAERSARSDAAARCYTALIQHRVSVLVWQGVMLNLFPSEGSWSPAFRSLPAAWRAAAAAAACESGSRPLEDRHCSSPGEPGKVCAGRCASGTQR</sequence>
<dbReference type="Proteomes" id="UP000296049">
    <property type="component" value="Unassembled WGS sequence"/>
</dbReference>